<protein>
    <recommendedName>
        <fullName evidence="5">HTH gntR-type domain-containing protein</fullName>
    </recommendedName>
</protein>
<dbReference type="PANTHER" id="PTHR43537:SF44">
    <property type="entry name" value="GNTR FAMILY REGULATORY PROTEIN"/>
    <property type="match status" value="1"/>
</dbReference>
<keyword evidence="3" id="KW-0804">Transcription</keyword>
<dbReference type="Gene3D" id="1.20.120.530">
    <property type="entry name" value="GntR ligand-binding domain-like"/>
    <property type="match status" value="1"/>
</dbReference>
<dbReference type="InterPro" id="IPR036390">
    <property type="entry name" value="WH_DNA-bd_sf"/>
</dbReference>
<dbReference type="STRING" id="1912961.BU204_27535"/>
<dbReference type="SMART" id="SM00345">
    <property type="entry name" value="HTH_GNTR"/>
    <property type="match status" value="1"/>
</dbReference>
<dbReference type="InterPro" id="IPR011711">
    <property type="entry name" value="GntR_C"/>
</dbReference>
<dbReference type="SUPFAM" id="SSF46785">
    <property type="entry name" value="Winged helix' DNA-binding domain"/>
    <property type="match status" value="1"/>
</dbReference>
<proteinExistence type="predicted"/>
<organism evidence="6 7">
    <name type="scientific">Actinophytocola xanthii</name>
    <dbReference type="NCBI Taxonomy" id="1912961"/>
    <lineage>
        <taxon>Bacteria</taxon>
        <taxon>Bacillati</taxon>
        <taxon>Actinomycetota</taxon>
        <taxon>Actinomycetes</taxon>
        <taxon>Pseudonocardiales</taxon>
        <taxon>Pseudonocardiaceae</taxon>
    </lineage>
</organism>
<gene>
    <name evidence="6" type="ORF">BU204_27535</name>
</gene>
<dbReference type="InterPro" id="IPR008920">
    <property type="entry name" value="TF_FadR/GntR_C"/>
</dbReference>
<feature type="region of interest" description="Disordered" evidence="4">
    <location>
        <begin position="1"/>
        <end position="22"/>
    </location>
</feature>
<evidence type="ECO:0000256" key="4">
    <source>
        <dbReference type="SAM" id="MobiDB-lite"/>
    </source>
</evidence>
<keyword evidence="1" id="KW-0805">Transcription regulation</keyword>
<evidence type="ECO:0000256" key="3">
    <source>
        <dbReference type="ARBA" id="ARBA00023163"/>
    </source>
</evidence>
<dbReference type="Proteomes" id="UP000185596">
    <property type="component" value="Unassembled WGS sequence"/>
</dbReference>
<dbReference type="InterPro" id="IPR036388">
    <property type="entry name" value="WH-like_DNA-bd_sf"/>
</dbReference>
<reference evidence="6 7" key="1">
    <citation type="submission" date="2016-12" db="EMBL/GenBank/DDBJ databases">
        <title>The draft genome sequence of Actinophytocola sp. 11-183.</title>
        <authorList>
            <person name="Wang W."/>
            <person name="Yuan L."/>
        </authorList>
    </citation>
    <scope>NUCLEOTIDE SEQUENCE [LARGE SCALE GENOMIC DNA]</scope>
    <source>
        <strain evidence="6 7">11-183</strain>
    </source>
</reference>
<dbReference type="GO" id="GO:0003677">
    <property type="term" value="F:DNA binding"/>
    <property type="evidence" value="ECO:0007669"/>
    <property type="project" value="UniProtKB-KW"/>
</dbReference>
<dbReference type="PANTHER" id="PTHR43537">
    <property type="entry name" value="TRANSCRIPTIONAL REGULATOR, GNTR FAMILY"/>
    <property type="match status" value="1"/>
</dbReference>
<evidence type="ECO:0000256" key="1">
    <source>
        <dbReference type="ARBA" id="ARBA00023015"/>
    </source>
</evidence>
<evidence type="ECO:0000259" key="5">
    <source>
        <dbReference type="PROSITE" id="PS50949"/>
    </source>
</evidence>
<dbReference type="GO" id="GO:0003700">
    <property type="term" value="F:DNA-binding transcription factor activity"/>
    <property type="evidence" value="ECO:0007669"/>
    <property type="project" value="InterPro"/>
</dbReference>
<comment type="caution">
    <text evidence="6">The sequence shown here is derived from an EMBL/GenBank/DDBJ whole genome shotgun (WGS) entry which is preliminary data.</text>
</comment>
<evidence type="ECO:0000256" key="2">
    <source>
        <dbReference type="ARBA" id="ARBA00023125"/>
    </source>
</evidence>
<dbReference type="PROSITE" id="PS50949">
    <property type="entry name" value="HTH_GNTR"/>
    <property type="match status" value="1"/>
</dbReference>
<dbReference type="AlphaFoldDB" id="A0A1Q8CGK7"/>
<dbReference type="SMART" id="SM00895">
    <property type="entry name" value="FCD"/>
    <property type="match status" value="1"/>
</dbReference>
<evidence type="ECO:0000313" key="7">
    <source>
        <dbReference type="Proteomes" id="UP000185596"/>
    </source>
</evidence>
<dbReference type="Gene3D" id="1.10.10.10">
    <property type="entry name" value="Winged helix-like DNA-binding domain superfamily/Winged helix DNA-binding domain"/>
    <property type="match status" value="1"/>
</dbReference>
<dbReference type="PRINTS" id="PR00035">
    <property type="entry name" value="HTHGNTR"/>
</dbReference>
<dbReference type="EMBL" id="MSIE01000056">
    <property type="protein sequence ID" value="OLF13450.1"/>
    <property type="molecule type" value="Genomic_DNA"/>
</dbReference>
<accession>A0A1Q8CGK7</accession>
<dbReference type="Pfam" id="PF00392">
    <property type="entry name" value="GntR"/>
    <property type="match status" value="1"/>
</dbReference>
<sequence length="252" mass="28094">MVAAIGAGNAATPQRPVRRGDKVSEAIARDIVRRIGAEGMAPGTQLPPEAKMLEEYRVGRGSLREALRILEVHGLISIKPGPRGGPTVDQVHTRNFGRMASLYFQMDGMTFRELIEARLLMEPMLARAAAERRDPQLTDELARFEGATRGGEDEYLRLAGDFHQLVAVMSGNRIMSLFGQSLADVLRDRLQDSLFPKSRRREILAVHSDIGRAIAAGESDLAERLMREHMTDYAAQAKRRHPGLMQEVVDWR</sequence>
<keyword evidence="7" id="KW-1185">Reference proteome</keyword>
<name>A0A1Q8CGK7_9PSEU</name>
<evidence type="ECO:0000313" key="6">
    <source>
        <dbReference type="EMBL" id="OLF13450.1"/>
    </source>
</evidence>
<feature type="domain" description="HTH gntR-type" evidence="5">
    <location>
        <begin position="21"/>
        <end position="91"/>
    </location>
</feature>
<dbReference type="InterPro" id="IPR000524">
    <property type="entry name" value="Tscrpt_reg_HTH_GntR"/>
</dbReference>
<dbReference type="Pfam" id="PF07729">
    <property type="entry name" value="FCD"/>
    <property type="match status" value="1"/>
</dbReference>
<keyword evidence="2" id="KW-0238">DNA-binding</keyword>
<dbReference type="SUPFAM" id="SSF48008">
    <property type="entry name" value="GntR ligand-binding domain-like"/>
    <property type="match status" value="1"/>
</dbReference>